<dbReference type="Proteomes" id="UP000318590">
    <property type="component" value="Unassembled WGS sequence"/>
</dbReference>
<keyword evidence="5 7" id="KW-0408">Iron</keyword>
<accession>A0A547Q8N6</accession>
<dbReference type="HAMAP" id="MF_01207">
    <property type="entry name" value="MsrQ"/>
    <property type="match status" value="1"/>
</dbReference>
<dbReference type="PANTHER" id="PTHR36964">
    <property type="entry name" value="PROTEIN-METHIONINE-SULFOXIDE REDUCTASE HEME-BINDING SUBUNIT MSRQ"/>
    <property type="match status" value="1"/>
</dbReference>
<name>A0A547Q8N6_9RHOB</name>
<keyword evidence="3 7" id="KW-0812">Transmembrane</keyword>
<dbReference type="GO" id="GO:0020037">
    <property type="term" value="F:heme binding"/>
    <property type="evidence" value="ECO:0007669"/>
    <property type="project" value="UniProtKB-UniRule"/>
</dbReference>
<dbReference type="GO" id="GO:0046872">
    <property type="term" value="F:metal ion binding"/>
    <property type="evidence" value="ECO:0007669"/>
    <property type="project" value="UniProtKB-KW"/>
</dbReference>
<keyword evidence="2 7" id="KW-0813">Transport</keyword>
<keyword evidence="7" id="KW-0349">Heme</keyword>
<protein>
    <recommendedName>
        <fullName evidence="7">Protein-methionine-sulfoxide reductase heme-binding subunit MsrQ</fullName>
    </recommendedName>
    <alternativeName>
        <fullName evidence="7">Flavocytochrome MsrQ</fullName>
    </alternativeName>
</protein>
<dbReference type="GO" id="GO:0005886">
    <property type="term" value="C:plasma membrane"/>
    <property type="evidence" value="ECO:0007669"/>
    <property type="project" value="UniProtKB-SubCell"/>
</dbReference>
<reference evidence="9 10" key="1">
    <citation type="submission" date="2019-06" db="EMBL/GenBank/DDBJ databases">
        <title>Paenimaribius caenipelagi gen. nov., sp. nov., isolated from a tidal flat.</title>
        <authorList>
            <person name="Yoon J.-H."/>
        </authorList>
    </citation>
    <scope>NUCLEOTIDE SEQUENCE [LARGE SCALE GENOMIC DNA]</scope>
    <source>
        <strain evidence="9 10">JBTF-M29</strain>
    </source>
</reference>
<feature type="domain" description="Ferric oxidoreductase" evidence="8">
    <location>
        <begin position="52"/>
        <end position="163"/>
    </location>
</feature>
<keyword evidence="7" id="KW-1003">Cell membrane</keyword>
<keyword evidence="7" id="KW-0479">Metal-binding</keyword>
<dbReference type="OrthoDB" id="9788328at2"/>
<evidence type="ECO:0000256" key="2">
    <source>
        <dbReference type="ARBA" id="ARBA00022448"/>
    </source>
</evidence>
<evidence type="ECO:0000256" key="5">
    <source>
        <dbReference type="ARBA" id="ARBA00023004"/>
    </source>
</evidence>
<evidence type="ECO:0000313" key="9">
    <source>
        <dbReference type="EMBL" id="TRD22746.1"/>
    </source>
</evidence>
<dbReference type="InterPro" id="IPR013130">
    <property type="entry name" value="Fe3_Rdtase_TM_dom"/>
</dbReference>
<comment type="subunit">
    <text evidence="7">Heterodimer of a catalytic subunit (MsrP) and a heme-binding subunit (MsrQ).</text>
</comment>
<organism evidence="9 10">
    <name type="scientific">Palleronia caenipelagi</name>
    <dbReference type="NCBI Taxonomy" id="2489174"/>
    <lineage>
        <taxon>Bacteria</taxon>
        <taxon>Pseudomonadati</taxon>
        <taxon>Pseudomonadota</taxon>
        <taxon>Alphaproteobacteria</taxon>
        <taxon>Rhodobacterales</taxon>
        <taxon>Roseobacteraceae</taxon>
        <taxon>Palleronia</taxon>
    </lineage>
</organism>
<evidence type="ECO:0000256" key="6">
    <source>
        <dbReference type="ARBA" id="ARBA00023136"/>
    </source>
</evidence>
<keyword evidence="4 7" id="KW-1133">Transmembrane helix</keyword>
<evidence type="ECO:0000256" key="7">
    <source>
        <dbReference type="HAMAP-Rule" id="MF_01207"/>
    </source>
</evidence>
<proteinExistence type="inferred from homology"/>
<dbReference type="GO" id="GO:0016679">
    <property type="term" value="F:oxidoreductase activity, acting on diphenols and related substances as donors"/>
    <property type="evidence" value="ECO:0007669"/>
    <property type="project" value="TreeGrafter"/>
</dbReference>
<dbReference type="Pfam" id="PF01794">
    <property type="entry name" value="Ferric_reduct"/>
    <property type="match status" value="1"/>
</dbReference>
<gene>
    <name evidence="7 9" type="primary">msrQ</name>
    <name evidence="9" type="ORF">FEV53_02885</name>
</gene>
<comment type="subcellular location">
    <subcellularLocation>
        <location evidence="7">Cell membrane</location>
        <topology evidence="7">Multi-pass membrane protein</topology>
    </subcellularLocation>
    <subcellularLocation>
        <location evidence="1">Membrane</location>
        <topology evidence="1">Multi-pass membrane protein</topology>
    </subcellularLocation>
</comment>
<keyword evidence="7" id="KW-0285">Flavoprotein</keyword>
<keyword evidence="7" id="KW-0288">FMN</keyword>
<feature type="transmembrane region" description="Helical" evidence="7">
    <location>
        <begin position="51"/>
        <end position="70"/>
    </location>
</feature>
<keyword evidence="6 7" id="KW-0472">Membrane</keyword>
<dbReference type="EMBL" id="VFSV01000004">
    <property type="protein sequence ID" value="TRD22746.1"/>
    <property type="molecule type" value="Genomic_DNA"/>
</dbReference>
<keyword evidence="7" id="KW-0249">Electron transport</keyword>
<comment type="similarity">
    <text evidence="7">Belongs to the MsrQ family.</text>
</comment>
<comment type="caution">
    <text evidence="9">The sequence shown here is derived from an EMBL/GenBank/DDBJ whole genome shotgun (WGS) entry which is preliminary data.</text>
</comment>
<sequence>MTFAQRINGGLRRIPTWPVYVFGLGVPLWYLYLAITGQMGVEPINALERALGLAAMQMLVAVLAVTPLRKLTGVSLVKYRRAMALVFFFWVVCHLLAWAILDLQRIDRIWADIVKRPYITIGMVGFVLAIPLAVTSNNLSIRKMGPMRWRKLHKLTYPIAVLGAVHFVMVQKVWELEPLLYLVGIISLITLRVPGLRIPWPVKPAAKTT</sequence>
<dbReference type="GO" id="GO:0030091">
    <property type="term" value="P:protein repair"/>
    <property type="evidence" value="ECO:0007669"/>
    <property type="project" value="UniProtKB-UniRule"/>
</dbReference>
<evidence type="ECO:0000256" key="4">
    <source>
        <dbReference type="ARBA" id="ARBA00022989"/>
    </source>
</evidence>
<feature type="transmembrane region" description="Helical" evidence="7">
    <location>
        <begin position="82"/>
        <end position="101"/>
    </location>
</feature>
<dbReference type="PANTHER" id="PTHR36964:SF1">
    <property type="entry name" value="PROTEIN-METHIONINE-SULFOXIDE REDUCTASE HEME-BINDING SUBUNIT MSRQ"/>
    <property type="match status" value="1"/>
</dbReference>
<keyword evidence="10" id="KW-1185">Reference proteome</keyword>
<evidence type="ECO:0000313" key="10">
    <source>
        <dbReference type="Proteomes" id="UP000318590"/>
    </source>
</evidence>
<dbReference type="NCBIfam" id="NF003833">
    <property type="entry name" value="PRK05419.1-5"/>
    <property type="match status" value="1"/>
</dbReference>
<comment type="cofactor">
    <cofactor evidence="7">
        <name>heme b</name>
        <dbReference type="ChEBI" id="CHEBI:60344"/>
    </cofactor>
    <text evidence="7">Binds 1 heme b (iron(II)-protoporphyrin IX) group per subunit.</text>
</comment>
<feature type="transmembrane region" description="Helical" evidence="7">
    <location>
        <begin position="113"/>
        <end position="134"/>
    </location>
</feature>
<dbReference type="GO" id="GO:0009055">
    <property type="term" value="F:electron transfer activity"/>
    <property type="evidence" value="ECO:0007669"/>
    <property type="project" value="UniProtKB-UniRule"/>
</dbReference>
<evidence type="ECO:0000256" key="3">
    <source>
        <dbReference type="ARBA" id="ARBA00022692"/>
    </source>
</evidence>
<comment type="caution">
    <text evidence="7">Lacks conserved residue(s) required for the propagation of feature annotation.</text>
</comment>
<evidence type="ECO:0000259" key="8">
    <source>
        <dbReference type="Pfam" id="PF01794"/>
    </source>
</evidence>
<evidence type="ECO:0000256" key="1">
    <source>
        <dbReference type="ARBA" id="ARBA00004141"/>
    </source>
</evidence>
<comment type="function">
    <text evidence="7">Part of the MsrPQ system that repairs oxidized periplasmic proteins containing methionine sulfoxide residues (Met-O), using respiratory chain electrons. Thus protects these proteins from oxidative-stress damage caused by reactive species of oxygen and chlorine generated by the host defense mechanisms. MsrPQ is essential for the maintenance of envelope integrity under bleach stress, rescuing a wide series of structurally unrelated periplasmic proteins from methionine oxidation. MsrQ provides electrons for reduction to the reductase catalytic subunit MsrP, using the quinone pool of the respiratory chain.</text>
</comment>
<feature type="transmembrane region" description="Helical" evidence="7">
    <location>
        <begin position="20"/>
        <end position="39"/>
    </location>
</feature>
<dbReference type="InterPro" id="IPR022837">
    <property type="entry name" value="MsrQ-like"/>
</dbReference>
<dbReference type="AlphaFoldDB" id="A0A547Q8N6"/>
<comment type="cofactor">
    <cofactor evidence="7">
        <name>FMN</name>
        <dbReference type="ChEBI" id="CHEBI:58210"/>
    </cofactor>
    <text evidence="7">Binds 1 FMN per subunit.</text>
</comment>
<dbReference type="RefSeq" id="WP_142833324.1">
    <property type="nucleotide sequence ID" value="NZ_VFSV01000004.1"/>
</dbReference>
<dbReference type="GO" id="GO:0010181">
    <property type="term" value="F:FMN binding"/>
    <property type="evidence" value="ECO:0007669"/>
    <property type="project" value="UniProtKB-UniRule"/>
</dbReference>